<dbReference type="InterPro" id="IPR029058">
    <property type="entry name" value="AB_hydrolase_fold"/>
</dbReference>
<name>A0AAU8AT16_9RHOB</name>
<accession>A0AAU8AT16</accession>
<dbReference type="InterPro" id="IPR025110">
    <property type="entry name" value="AMP-bd_C"/>
</dbReference>
<dbReference type="AlphaFoldDB" id="A0AAU8AT16"/>
<comment type="cofactor">
    <cofactor evidence="1">
        <name>pantetheine 4'-phosphate</name>
        <dbReference type="ChEBI" id="CHEBI:47942"/>
    </cofactor>
</comment>
<dbReference type="SUPFAM" id="SSF47336">
    <property type="entry name" value="ACP-like"/>
    <property type="match status" value="1"/>
</dbReference>
<dbReference type="PROSITE" id="PS00012">
    <property type="entry name" value="PHOSPHOPANTETHEINE"/>
    <property type="match status" value="1"/>
</dbReference>
<geneLocation type="plasmid" evidence="5">
    <name>unnamed4</name>
</geneLocation>
<dbReference type="GO" id="GO:0005737">
    <property type="term" value="C:cytoplasm"/>
    <property type="evidence" value="ECO:0007669"/>
    <property type="project" value="TreeGrafter"/>
</dbReference>
<keyword evidence="5" id="KW-0614">Plasmid</keyword>
<dbReference type="SMART" id="SM00823">
    <property type="entry name" value="PKS_PP"/>
    <property type="match status" value="1"/>
</dbReference>
<keyword evidence="2" id="KW-0596">Phosphopantetheine</keyword>
<dbReference type="CDD" id="cd19531">
    <property type="entry name" value="LCL_NRPS-like"/>
    <property type="match status" value="1"/>
</dbReference>
<reference evidence="5" key="1">
    <citation type="submission" date="2023-02" db="EMBL/GenBank/DDBJ databases">
        <title>Description and genomic characterization of Salipiger bruguierae sp. nov., isolated from the sediment of mangrove plant Bruguiera sexangula.</title>
        <authorList>
            <person name="Long M."/>
        </authorList>
    </citation>
    <scope>NUCLEOTIDE SEQUENCE</scope>
    <source>
        <strain evidence="5">H15</strain>
        <plasmid evidence="5">unnamed4</plasmid>
    </source>
</reference>
<gene>
    <name evidence="5" type="ORF">PVT71_27455</name>
</gene>
<dbReference type="GO" id="GO:0043041">
    <property type="term" value="P:amino acid activation for nonribosomal peptide biosynthetic process"/>
    <property type="evidence" value="ECO:0007669"/>
    <property type="project" value="TreeGrafter"/>
</dbReference>
<dbReference type="EMBL" id="CP123389">
    <property type="protein sequence ID" value="XCC97643.1"/>
    <property type="molecule type" value="Genomic_DNA"/>
</dbReference>
<dbReference type="Pfam" id="PF00975">
    <property type="entry name" value="Thioesterase"/>
    <property type="match status" value="1"/>
</dbReference>
<dbReference type="PANTHER" id="PTHR45527:SF1">
    <property type="entry name" value="FATTY ACID SYNTHASE"/>
    <property type="match status" value="1"/>
</dbReference>
<dbReference type="InterPro" id="IPR045851">
    <property type="entry name" value="AMP-bd_C_sf"/>
</dbReference>
<dbReference type="PROSITE" id="PS50075">
    <property type="entry name" value="CARRIER"/>
    <property type="match status" value="1"/>
</dbReference>
<dbReference type="GO" id="GO:0031177">
    <property type="term" value="F:phosphopantetheine binding"/>
    <property type="evidence" value="ECO:0007669"/>
    <property type="project" value="InterPro"/>
</dbReference>
<feature type="domain" description="Carrier" evidence="4">
    <location>
        <begin position="583"/>
        <end position="658"/>
    </location>
</feature>
<dbReference type="SUPFAM" id="SSF53474">
    <property type="entry name" value="alpha/beta-Hydrolases"/>
    <property type="match status" value="1"/>
</dbReference>
<dbReference type="Gene3D" id="3.40.50.1820">
    <property type="entry name" value="alpha/beta hydrolase"/>
    <property type="match status" value="1"/>
</dbReference>
<dbReference type="InterPro" id="IPR006162">
    <property type="entry name" value="Ppantetheine_attach_site"/>
</dbReference>
<dbReference type="Pfam" id="PF13193">
    <property type="entry name" value="AMP-binding_C"/>
    <property type="match status" value="1"/>
</dbReference>
<dbReference type="Gene3D" id="3.30.300.30">
    <property type="match status" value="1"/>
</dbReference>
<evidence type="ECO:0000259" key="4">
    <source>
        <dbReference type="PROSITE" id="PS50075"/>
    </source>
</evidence>
<dbReference type="GO" id="GO:0044550">
    <property type="term" value="P:secondary metabolite biosynthetic process"/>
    <property type="evidence" value="ECO:0007669"/>
    <property type="project" value="TreeGrafter"/>
</dbReference>
<dbReference type="InterPro" id="IPR009081">
    <property type="entry name" value="PP-bd_ACP"/>
</dbReference>
<dbReference type="Gene3D" id="3.30.559.30">
    <property type="entry name" value="Nonribosomal peptide synthetase, condensation domain"/>
    <property type="match status" value="1"/>
</dbReference>
<dbReference type="InterPro" id="IPR020806">
    <property type="entry name" value="PKS_PP-bd"/>
</dbReference>
<dbReference type="RefSeq" id="WP_353476533.1">
    <property type="nucleotide sequence ID" value="NZ_CP123389.1"/>
</dbReference>
<dbReference type="InterPro" id="IPR023213">
    <property type="entry name" value="CAT-like_dom_sf"/>
</dbReference>
<dbReference type="Pfam" id="PF00550">
    <property type="entry name" value="PP-binding"/>
    <property type="match status" value="1"/>
</dbReference>
<dbReference type="Gene3D" id="3.30.559.10">
    <property type="entry name" value="Chloramphenicol acetyltransferase-like domain"/>
    <property type="match status" value="1"/>
</dbReference>
<sequence>MTAPTSRHAGDAPAATVAVETGRFPCSATQERCWFLDQLNPGTRALNVAVRWNVQGRLSAAALEGAFRDVIARHEILRTRFEDRGHGPEQVIMESSEFRLSEIDIRTTPAAEQAARVETIATESASLPFNLSTPELVRATLIRLSNDRAILAITIHQICFDGWSIRNLGREIGECAAARATGTVAELPELPLQYADYALWQRAYFDSPAFSAELAACRERLAGAPYFELQPDFPRPLSRSDRCAMTMCDLPPAFGERLEEEARRRSMSPFAYGAGVLSAMLATCAGTPEVTIGTQTAGRTEVDLEPLIGAFINNVVMRFPTPADVTINEHLGRAKVVVQQALMSQHLPFNKLVETLNPPRDPSRTPLISVNFILQPAFMETVRYGEFELSSAPSHAPGAIYDLSFVLIGRSTGWRMTLEYNSDLFTADRAEALLDIWRAAFGTAFETPEKPITTMPRPKSDPGTLEADARRIARIEASLAAHPQVGQAAVVQYSESDGTRRIHAFVSPASEAPLVPLEGLPASLADHLLGELEEDGQPDAISVLRALPQDAEGRFVRAQLPLAAAVMAAARSGGAPASAAPDGDVGAIEARLMPIWSELLGLDKIPPNSSFFDLGGHSLLTVRMLARIEQEFGKKLSLATAYHSPTLRALARHLSGRDASAPDRADWRVLRLNEGGQGIPLIAINNAQTIYALANGFARERPVFAVRIHDAAHGTQLAARRFEEIAADYVDAVRSAQPHGPYALFGNCVHGNLALEVARQLQQDGEQVAAVVMKDVWEPSYAVRVGASRMTWLLARWHFLGTRLRFLRRGDISLQSFLGTFRAFRGPLRLAVRAGLIERVRHTDLDAEQEEFIAYLSRARDGYRPDAFDGRVLHFVTSESPSGRGFEKGMGWERVVTGNLETVPLRELSISQGRNVGIADAAQKIEAVLVAREAELGLAVEDQRNAR</sequence>
<proteinExistence type="predicted"/>
<dbReference type="GO" id="GO:0003824">
    <property type="term" value="F:catalytic activity"/>
    <property type="evidence" value="ECO:0007669"/>
    <property type="project" value="InterPro"/>
</dbReference>
<evidence type="ECO:0000256" key="3">
    <source>
        <dbReference type="ARBA" id="ARBA00022553"/>
    </source>
</evidence>
<keyword evidence="3" id="KW-0597">Phosphoprotein</keyword>
<dbReference type="Pfam" id="PF00668">
    <property type="entry name" value="Condensation"/>
    <property type="match status" value="1"/>
</dbReference>
<organism evidence="5">
    <name type="scientific">Alloyangia sp. H15</name>
    <dbReference type="NCBI Taxonomy" id="3029062"/>
    <lineage>
        <taxon>Bacteria</taxon>
        <taxon>Pseudomonadati</taxon>
        <taxon>Pseudomonadota</taxon>
        <taxon>Alphaproteobacteria</taxon>
        <taxon>Rhodobacterales</taxon>
        <taxon>Roseobacteraceae</taxon>
        <taxon>Alloyangia</taxon>
    </lineage>
</organism>
<dbReference type="SUPFAM" id="SSF56801">
    <property type="entry name" value="Acetyl-CoA synthetase-like"/>
    <property type="match status" value="1"/>
</dbReference>
<dbReference type="PANTHER" id="PTHR45527">
    <property type="entry name" value="NONRIBOSOMAL PEPTIDE SYNTHETASE"/>
    <property type="match status" value="1"/>
</dbReference>
<dbReference type="InterPro" id="IPR001242">
    <property type="entry name" value="Condensation_dom"/>
</dbReference>
<evidence type="ECO:0000256" key="2">
    <source>
        <dbReference type="ARBA" id="ARBA00022450"/>
    </source>
</evidence>
<evidence type="ECO:0000256" key="1">
    <source>
        <dbReference type="ARBA" id="ARBA00001957"/>
    </source>
</evidence>
<evidence type="ECO:0000313" key="5">
    <source>
        <dbReference type="EMBL" id="XCC97643.1"/>
    </source>
</evidence>
<dbReference type="SUPFAM" id="SSF52777">
    <property type="entry name" value="CoA-dependent acyltransferases"/>
    <property type="match status" value="2"/>
</dbReference>
<dbReference type="InterPro" id="IPR036736">
    <property type="entry name" value="ACP-like_sf"/>
</dbReference>
<protein>
    <submittedName>
        <fullName evidence="5">Condensation domain-containing protein</fullName>
    </submittedName>
</protein>
<dbReference type="InterPro" id="IPR001031">
    <property type="entry name" value="Thioesterase"/>
</dbReference>